<feature type="compositionally biased region" description="Polar residues" evidence="1">
    <location>
        <begin position="1"/>
        <end position="24"/>
    </location>
</feature>
<accession>A0ABY5AYD6</accession>
<dbReference type="RefSeq" id="WP_205687127.1">
    <property type="nucleotide sequence ID" value="NZ_CP023671.1"/>
</dbReference>
<name>A0ABY5AYD6_CLOSE</name>
<dbReference type="InterPro" id="IPR008863">
    <property type="entry name" value="Toxic_anion-R_TelA"/>
</dbReference>
<evidence type="ECO:0000256" key="1">
    <source>
        <dbReference type="SAM" id="MobiDB-lite"/>
    </source>
</evidence>
<keyword evidence="3" id="KW-1185">Reference proteome</keyword>
<organism evidence="2 3">
    <name type="scientific">Clostridium septicum</name>
    <dbReference type="NCBI Taxonomy" id="1504"/>
    <lineage>
        <taxon>Bacteria</taxon>
        <taxon>Bacillati</taxon>
        <taxon>Bacillota</taxon>
        <taxon>Clostridia</taxon>
        <taxon>Eubacteriales</taxon>
        <taxon>Clostridiaceae</taxon>
        <taxon>Clostridium</taxon>
    </lineage>
</organism>
<sequence length="444" mass="50595">MNENNMMGQPFNENNANTVDYQPVNNANGFGGFNENQQQNLYNQQQGYGQQPQGGYTQQGYGQQPQGSYAQQGYGQQHQGIMTQYNQEMPMQTEEFNFNEISEYKQRLRSLKEVQNLTNEIEIQNPNSIIMFGQVASENISKVSDQLLSSMKSVKAEEASEMLVNLTKIMDKFDIKEIEGSQKPSMLSKFVKGIGNSVAKLFQKYDTMGYEVEKVYVLLRKYETDIKESNANLKKIYDANIHFYQLLEKYIVAGELALEEIDGLISQFALNTSMNEEEKRMLTQKLEISKEMLSQRIYDLQIAENVAIQAAPMIQTIQMSNFNLMRKINSSFIVTLPIFKQCLAQAVILKRQEIQAKSIKQLDEKTNELIMRNAANTARQSVEIAKMASGSSVAISTLEKSYETIMKGIEETKAIQEANRVERAENSVKLETIKHKMKKNIANI</sequence>
<feature type="compositionally biased region" description="Low complexity" evidence="1">
    <location>
        <begin position="25"/>
        <end position="75"/>
    </location>
</feature>
<dbReference type="GeneID" id="303560105"/>
<dbReference type="EMBL" id="CP099799">
    <property type="protein sequence ID" value="USS00503.1"/>
    <property type="molecule type" value="Genomic_DNA"/>
</dbReference>
<evidence type="ECO:0000313" key="2">
    <source>
        <dbReference type="EMBL" id="USS00503.1"/>
    </source>
</evidence>
<dbReference type="Pfam" id="PF05816">
    <property type="entry name" value="TelA"/>
    <property type="match status" value="1"/>
</dbReference>
<reference evidence="2" key="1">
    <citation type="submission" date="2022-06" db="EMBL/GenBank/DDBJ databases">
        <authorList>
            <person name="Holder M.E."/>
            <person name="Ajami N.J."/>
            <person name="Petrosino J.F."/>
        </authorList>
    </citation>
    <scope>NUCLEOTIDE SEQUENCE</scope>
    <source>
        <strain evidence="2">RMA 8861</strain>
    </source>
</reference>
<dbReference type="PANTHER" id="PTHR38432:SF2">
    <property type="entry name" value="TELLURITE RESISTANCE PROTEIN"/>
    <property type="match status" value="1"/>
</dbReference>
<dbReference type="PANTHER" id="PTHR38432">
    <property type="entry name" value="TELA-LIKE PROTEIN SAOUHSC_01408"/>
    <property type="match status" value="1"/>
</dbReference>
<dbReference type="Proteomes" id="UP001055437">
    <property type="component" value="Chromosome"/>
</dbReference>
<gene>
    <name evidence="2" type="ORF">NH397_13595</name>
</gene>
<proteinExistence type="predicted"/>
<feature type="region of interest" description="Disordered" evidence="1">
    <location>
        <begin position="1"/>
        <end position="75"/>
    </location>
</feature>
<protein>
    <submittedName>
        <fullName evidence="2">Toxic anion resistance protein</fullName>
    </submittedName>
</protein>
<evidence type="ECO:0000313" key="3">
    <source>
        <dbReference type="Proteomes" id="UP001055437"/>
    </source>
</evidence>